<gene>
    <name evidence="5" type="primary">rpsH</name>
    <name evidence="7" type="ORF">A2571_00180</name>
</gene>
<dbReference type="InterPro" id="IPR035987">
    <property type="entry name" value="Ribosomal_uS8_sf"/>
</dbReference>
<dbReference type="EMBL" id="MHTJ01000002">
    <property type="protein sequence ID" value="OHA58791.1"/>
    <property type="molecule type" value="Genomic_DNA"/>
</dbReference>
<protein>
    <recommendedName>
        <fullName evidence="4 5">Small ribosomal subunit protein uS8</fullName>
    </recommendedName>
</protein>
<dbReference type="FunFam" id="3.30.1490.10:FF:000001">
    <property type="entry name" value="30S ribosomal protein S8"/>
    <property type="match status" value="1"/>
</dbReference>
<evidence type="ECO:0000256" key="2">
    <source>
        <dbReference type="ARBA" id="ARBA00022980"/>
    </source>
</evidence>
<dbReference type="GO" id="GO:0005840">
    <property type="term" value="C:ribosome"/>
    <property type="evidence" value="ECO:0007669"/>
    <property type="project" value="UniProtKB-KW"/>
</dbReference>
<name>A0A1G2QFP7_9BACT</name>
<dbReference type="InterPro" id="IPR000630">
    <property type="entry name" value="Ribosomal_uS8"/>
</dbReference>
<accession>A0A1G2QFP7</accession>
<dbReference type="GO" id="GO:0019843">
    <property type="term" value="F:rRNA binding"/>
    <property type="evidence" value="ECO:0007669"/>
    <property type="project" value="UniProtKB-UniRule"/>
</dbReference>
<evidence type="ECO:0000313" key="7">
    <source>
        <dbReference type="EMBL" id="OHA58791.1"/>
    </source>
</evidence>
<dbReference type="AlphaFoldDB" id="A0A1G2QFP7"/>
<dbReference type="PROSITE" id="PS00053">
    <property type="entry name" value="RIBOSOMAL_S8"/>
    <property type="match status" value="1"/>
</dbReference>
<dbReference type="GO" id="GO:0003735">
    <property type="term" value="F:structural constituent of ribosome"/>
    <property type="evidence" value="ECO:0007669"/>
    <property type="project" value="InterPro"/>
</dbReference>
<evidence type="ECO:0000256" key="5">
    <source>
        <dbReference type="HAMAP-Rule" id="MF_01302"/>
    </source>
</evidence>
<evidence type="ECO:0000256" key="4">
    <source>
        <dbReference type="ARBA" id="ARBA00035258"/>
    </source>
</evidence>
<comment type="similarity">
    <text evidence="1 5 6">Belongs to the universal ribosomal protein uS8 family.</text>
</comment>
<organism evidence="7 8">
    <name type="scientific">Candidatus Vogelbacteria bacterium RIFOXYD1_FULL_44_32</name>
    <dbReference type="NCBI Taxonomy" id="1802438"/>
    <lineage>
        <taxon>Bacteria</taxon>
        <taxon>Candidatus Vogeliibacteriota</taxon>
    </lineage>
</organism>
<evidence type="ECO:0000256" key="1">
    <source>
        <dbReference type="ARBA" id="ARBA00006471"/>
    </source>
</evidence>
<comment type="subunit">
    <text evidence="5">Part of the 30S ribosomal subunit. Contacts proteins S5 and S12.</text>
</comment>
<dbReference type="InterPro" id="IPR047863">
    <property type="entry name" value="Ribosomal_uS8_CS"/>
</dbReference>
<keyword evidence="3 5" id="KW-0687">Ribonucleoprotein</keyword>
<dbReference type="GO" id="GO:1990904">
    <property type="term" value="C:ribonucleoprotein complex"/>
    <property type="evidence" value="ECO:0007669"/>
    <property type="project" value="UniProtKB-KW"/>
</dbReference>
<dbReference type="Gene3D" id="3.30.1370.30">
    <property type="match status" value="1"/>
</dbReference>
<comment type="caution">
    <text evidence="7">The sequence shown here is derived from an EMBL/GenBank/DDBJ whole genome shotgun (WGS) entry which is preliminary data.</text>
</comment>
<keyword evidence="2 5" id="KW-0689">Ribosomal protein</keyword>
<keyword evidence="5" id="KW-0699">rRNA-binding</keyword>
<keyword evidence="5" id="KW-0694">RNA-binding</keyword>
<dbReference type="HAMAP" id="MF_01302_B">
    <property type="entry name" value="Ribosomal_uS8_B"/>
    <property type="match status" value="1"/>
</dbReference>
<proteinExistence type="inferred from homology"/>
<dbReference type="Pfam" id="PF00410">
    <property type="entry name" value="Ribosomal_S8"/>
    <property type="match status" value="1"/>
</dbReference>
<comment type="function">
    <text evidence="5">One of the primary rRNA binding proteins, it binds directly to 16S rRNA central domain where it helps coordinate assembly of the platform of the 30S subunit.</text>
</comment>
<evidence type="ECO:0000313" key="8">
    <source>
        <dbReference type="Proteomes" id="UP000177043"/>
    </source>
</evidence>
<dbReference type="Gene3D" id="3.30.1490.10">
    <property type="match status" value="1"/>
</dbReference>
<dbReference type="Proteomes" id="UP000177043">
    <property type="component" value="Unassembled WGS sequence"/>
</dbReference>
<dbReference type="STRING" id="1802438.A2571_00180"/>
<evidence type="ECO:0000256" key="6">
    <source>
        <dbReference type="RuleBase" id="RU003660"/>
    </source>
</evidence>
<sequence length="131" mass="14514">MVTDPISDMLNRVLNAGKINKPQVCVDYSNAKLAVATVLKQEGYLAGVAKRAKRNHNYLYLDIAYAEDGQPALTKVQRISKPSRRVYEKATAIKSVRQGLGIAVISTPKGVMTDRQARKEKVGGEVMLRIW</sequence>
<evidence type="ECO:0000256" key="3">
    <source>
        <dbReference type="ARBA" id="ARBA00023274"/>
    </source>
</evidence>
<reference evidence="7 8" key="1">
    <citation type="journal article" date="2016" name="Nat. Commun.">
        <title>Thousands of microbial genomes shed light on interconnected biogeochemical processes in an aquifer system.</title>
        <authorList>
            <person name="Anantharaman K."/>
            <person name="Brown C.T."/>
            <person name="Hug L.A."/>
            <person name="Sharon I."/>
            <person name="Castelle C.J."/>
            <person name="Probst A.J."/>
            <person name="Thomas B.C."/>
            <person name="Singh A."/>
            <person name="Wilkins M.J."/>
            <person name="Karaoz U."/>
            <person name="Brodie E.L."/>
            <person name="Williams K.H."/>
            <person name="Hubbard S.S."/>
            <person name="Banfield J.F."/>
        </authorList>
    </citation>
    <scope>NUCLEOTIDE SEQUENCE [LARGE SCALE GENOMIC DNA]</scope>
</reference>
<dbReference type="PANTHER" id="PTHR11758">
    <property type="entry name" value="40S RIBOSOMAL PROTEIN S15A"/>
    <property type="match status" value="1"/>
</dbReference>
<dbReference type="NCBIfam" id="NF001109">
    <property type="entry name" value="PRK00136.1"/>
    <property type="match status" value="1"/>
</dbReference>
<dbReference type="GO" id="GO:0005737">
    <property type="term" value="C:cytoplasm"/>
    <property type="evidence" value="ECO:0007669"/>
    <property type="project" value="UniProtKB-ARBA"/>
</dbReference>
<dbReference type="GO" id="GO:0006412">
    <property type="term" value="P:translation"/>
    <property type="evidence" value="ECO:0007669"/>
    <property type="project" value="UniProtKB-UniRule"/>
</dbReference>
<dbReference type="SUPFAM" id="SSF56047">
    <property type="entry name" value="Ribosomal protein S8"/>
    <property type="match status" value="1"/>
</dbReference>